<dbReference type="Pfam" id="PF00887">
    <property type="entry name" value="ACBP"/>
    <property type="match status" value="1"/>
</dbReference>
<dbReference type="Proteomes" id="UP001259982">
    <property type="component" value="Unassembled WGS sequence"/>
</dbReference>
<gene>
    <name evidence="3" type="ORF">RM531_11960</name>
</gene>
<evidence type="ECO:0000313" key="4">
    <source>
        <dbReference type="Proteomes" id="UP001259982"/>
    </source>
</evidence>
<keyword evidence="4" id="KW-1185">Reference proteome</keyword>
<name>A0ABU3BAY2_9GAMM</name>
<dbReference type="InterPro" id="IPR000582">
    <property type="entry name" value="Acyl-CoA-binding_protein"/>
</dbReference>
<accession>A0ABU3BAY2</accession>
<evidence type="ECO:0000256" key="1">
    <source>
        <dbReference type="ARBA" id="ARBA00023121"/>
    </source>
</evidence>
<evidence type="ECO:0000259" key="2">
    <source>
        <dbReference type="PROSITE" id="PS51228"/>
    </source>
</evidence>
<feature type="domain" description="ACB" evidence="2">
    <location>
        <begin position="4"/>
        <end position="89"/>
    </location>
</feature>
<reference evidence="3 4" key="1">
    <citation type="submission" date="2023-09" db="EMBL/GenBank/DDBJ databases">
        <authorList>
            <person name="Rey-Velasco X."/>
        </authorList>
    </citation>
    <scope>NUCLEOTIDE SEQUENCE [LARGE SCALE GENOMIC DNA]</scope>
    <source>
        <strain evidence="3 4">P385</strain>
    </source>
</reference>
<dbReference type="InterPro" id="IPR014352">
    <property type="entry name" value="FERM/acyl-CoA-bd_prot_sf"/>
</dbReference>
<organism evidence="3 4">
    <name type="scientific">Spectribacter acetivorans</name>
    <dbReference type="NCBI Taxonomy" id="3075603"/>
    <lineage>
        <taxon>Bacteria</taxon>
        <taxon>Pseudomonadati</taxon>
        <taxon>Pseudomonadota</taxon>
        <taxon>Gammaproteobacteria</taxon>
        <taxon>Salinisphaerales</taxon>
        <taxon>Salinisphaeraceae</taxon>
        <taxon>Spectribacter</taxon>
    </lineage>
</organism>
<proteinExistence type="predicted"/>
<dbReference type="PANTHER" id="PTHR23310:SF62">
    <property type="entry name" value="ACYL-COA BINDING PROTEIN 1, ISOFORM A"/>
    <property type="match status" value="1"/>
</dbReference>
<dbReference type="InterPro" id="IPR022408">
    <property type="entry name" value="Acyl-CoA-binding_prot_CS"/>
</dbReference>
<protein>
    <submittedName>
        <fullName evidence="3">Acyl-CoA-binding protein</fullName>
    </submittedName>
</protein>
<dbReference type="EMBL" id="JAVRHY010000011">
    <property type="protein sequence ID" value="MDT0619190.1"/>
    <property type="molecule type" value="Genomic_DNA"/>
</dbReference>
<dbReference type="PRINTS" id="PR00689">
    <property type="entry name" value="ACOABINDINGP"/>
</dbReference>
<comment type="caution">
    <text evidence="3">The sequence shown here is derived from an EMBL/GenBank/DDBJ whole genome shotgun (WGS) entry which is preliminary data.</text>
</comment>
<sequence length="89" mass="9736">MADVTAEFEQAQKDVETLTKRPSNEDLLALYAHYKQATAGDVAGKRPGMTDFKGRAKYDAWAKLKGTDAEAAMRAYIAKVGQLLDAERG</sequence>
<dbReference type="SUPFAM" id="SSF47027">
    <property type="entry name" value="Acyl-CoA binding protein"/>
    <property type="match status" value="1"/>
</dbReference>
<dbReference type="PROSITE" id="PS00880">
    <property type="entry name" value="ACB_1"/>
    <property type="match status" value="1"/>
</dbReference>
<evidence type="ECO:0000313" key="3">
    <source>
        <dbReference type="EMBL" id="MDT0619190.1"/>
    </source>
</evidence>
<dbReference type="InterPro" id="IPR035984">
    <property type="entry name" value="Acyl-CoA-binding_sf"/>
</dbReference>
<dbReference type="RefSeq" id="WP_311659547.1">
    <property type="nucleotide sequence ID" value="NZ_JAVRHY010000011.1"/>
</dbReference>
<dbReference type="PROSITE" id="PS51228">
    <property type="entry name" value="ACB_2"/>
    <property type="match status" value="1"/>
</dbReference>
<dbReference type="Gene3D" id="1.20.80.10">
    <property type="match status" value="1"/>
</dbReference>
<keyword evidence="1" id="KW-0446">Lipid-binding</keyword>
<dbReference type="PANTHER" id="PTHR23310">
    <property type="entry name" value="ACYL-COA-BINDING PROTEIN, ACBP"/>
    <property type="match status" value="1"/>
</dbReference>